<gene>
    <name evidence="1" type="ORF">FSPOR_10442</name>
</gene>
<name>A0A395RM34_FUSSP</name>
<evidence type="ECO:0000313" key="1">
    <source>
        <dbReference type="EMBL" id="RGP60839.1"/>
    </source>
</evidence>
<dbReference type="AlphaFoldDB" id="A0A395RM34"/>
<comment type="caution">
    <text evidence="1">The sequence shown here is derived from an EMBL/GenBank/DDBJ whole genome shotgun (WGS) entry which is preliminary data.</text>
</comment>
<proteinExistence type="predicted"/>
<dbReference type="EMBL" id="PXOF01000179">
    <property type="protein sequence ID" value="RGP60839.1"/>
    <property type="molecule type" value="Genomic_DNA"/>
</dbReference>
<protein>
    <recommendedName>
        <fullName evidence="3">F-box domain-containing protein</fullName>
    </recommendedName>
</protein>
<dbReference type="Proteomes" id="UP000266152">
    <property type="component" value="Unassembled WGS sequence"/>
</dbReference>
<evidence type="ECO:0008006" key="3">
    <source>
        <dbReference type="Google" id="ProtNLM"/>
    </source>
</evidence>
<evidence type="ECO:0000313" key="2">
    <source>
        <dbReference type="Proteomes" id="UP000266152"/>
    </source>
</evidence>
<sequence length="401" mass="46874">MRDLYTYSVFCCDCTLCGIKLDQVDPYDLDDEIYAESPPRWYPELWKQDNVVLSSLSSLNRPDPFSAISDDSIGCDAVFEDTDERGSYRKVVLRLDNGHFDYIEPQRGNWSCLCRDRNLYFIALHAPCLRIAQRTMKLSSTAHVHTLGDLWLTLERRIENVRQLEERQAPYIRPLIPAIPEDPPKSRPATGPVELGLSRYFVDPKRVLGAVDDDDWEEIVHGPPLTDRWWNSDPEYIPDLTRSLLSNLDEYETRPNPLPSFKDHLEALPQEIKDHILQFLLYDDFPLECTYLLDQSYWYTLFLQIPFLWDLDLAMVHAKLSGNSSDGQKVAKQYDWEKLTRQVLTPMDVVDPKVMPPLPSSYARVRLVVPQGLQNRRRIWQIVEEMEVNDVRMEDRRRKGR</sequence>
<accession>A0A395RM34</accession>
<reference evidence="1 2" key="1">
    <citation type="journal article" date="2018" name="PLoS Pathog.">
        <title>Evolution of structural diversity of trichothecenes, a family of toxins produced by plant pathogenic and entomopathogenic fungi.</title>
        <authorList>
            <person name="Proctor R.H."/>
            <person name="McCormick S.P."/>
            <person name="Kim H.S."/>
            <person name="Cardoza R.E."/>
            <person name="Stanley A.M."/>
            <person name="Lindo L."/>
            <person name="Kelly A."/>
            <person name="Brown D.W."/>
            <person name="Lee T."/>
            <person name="Vaughan M.M."/>
            <person name="Alexander N.J."/>
            <person name="Busman M."/>
            <person name="Gutierrez S."/>
        </authorList>
    </citation>
    <scope>NUCLEOTIDE SEQUENCE [LARGE SCALE GENOMIC DNA]</scope>
    <source>
        <strain evidence="1 2">NRRL 3299</strain>
    </source>
</reference>
<organism evidence="1 2">
    <name type="scientific">Fusarium sporotrichioides</name>
    <dbReference type="NCBI Taxonomy" id="5514"/>
    <lineage>
        <taxon>Eukaryota</taxon>
        <taxon>Fungi</taxon>
        <taxon>Dikarya</taxon>
        <taxon>Ascomycota</taxon>
        <taxon>Pezizomycotina</taxon>
        <taxon>Sordariomycetes</taxon>
        <taxon>Hypocreomycetidae</taxon>
        <taxon>Hypocreales</taxon>
        <taxon>Nectriaceae</taxon>
        <taxon>Fusarium</taxon>
    </lineage>
</organism>
<keyword evidence="2" id="KW-1185">Reference proteome</keyword>